<sequence length="131" mass="15128">MLELSKVKSLKLRCFSDSDFATNRDDRVSMGGFITFIDETPISHGELLNKNQLVYYYGSRLDFVVNVVIICKVLASRMLFQWTKQTKFAWRQVWLVSATASTLQPRLSPKRFSSDDDDEMMTTFNTKSYCG</sequence>
<dbReference type="Proteomes" id="UP000499080">
    <property type="component" value="Unassembled WGS sequence"/>
</dbReference>
<accession>A0A4Y2BD08</accession>
<comment type="caution">
    <text evidence="1">The sequence shown here is derived from an EMBL/GenBank/DDBJ whole genome shotgun (WGS) entry which is preliminary data.</text>
</comment>
<organism evidence="1 2">
    <name type="scientific">Araneus ventricosus</name>
    <name type="common">Orbweaver spider</name>
    <name type="synonym">Epeira ventricosa</name>
    <dbReference type="NCBI Taxonomy" id="182803"/>
    <lineage>
        <taxon>Eukaryota</taxon>
        <taxon>Metazoa</taxon>
        <taxon>Ecdysozoa</taxon>
        <taxon>Arthropoda</taxon>
        <taxon>Chelicerata</taxon>
        <taxon>Arachnida</taxon>
        <taxon>Araneae</taxon>
        <taxon>Araneomorphae</taxon>
        <taxon>Entelegynae</taxon>
        <taxon>Araneoidea</taxon>
        <taxon>Araneidae</taxon>
        <taxon>Araneus</taxon>
    </lineage>
</organism>
<keyword evidence="2" id="KW-1185">Reference proteome</keyword>
<proteinExistence type="predicted"/>
<dbReference type="EMBL" id="BGPR01000064">
    <property type="protein sequence ID" value="GBL89369.1"/>
    <property type="molecule type" value="Genomic_DNA"/>
</dbReference>
<name>A0A4Y2BD08_ARAVE</name>
<evidence type="ECO:0000313" key="2">
    <source>
        <dbReference type="Proteomes" id="UP000499080"/>
    </source>
</evidence>
<evidence type="ECO:0000313" key="1">
    <source>
        <dbReference type="EMBL" id="GBL89369.1"/>
    </source>
</evidence>
<reference evidence="1 2" key="1">
    <citation type="journal article" date="2019" name="Sci. Rep.">
        <title>Orb-weaving spider Araneus ventricosus genome elucidates the spidroin gene catalogue.</title>
        <authorList>
            <person name="Kono N."/>
            <person name="Nakamura H."/>
            <person name="Ohtoshi R."/>
            <person name="Moran D.A.P."/>
            <person name="Shinohara A."/>
            <person name="Yoshida Y."/>
            <person name="Fujiwara M."/>
            <person name="Mori M."/>
            <person name="Tomita M."/>
            <person name="Arakawa K."/>
        </authorList>
    </citation>
    <scope>NUCLEOTIDE SEQUENCE [LARGE SCALE GENOMIC DNA]</scope>
</reference>
<dbReference type="AlphaFoldDB" id="A0A4Y2BD08"/>
<gene>
    <name evidence="1" type="ORF">AVEN_225885_1</name>
</gene>
<protein>
    <submittedName>
        <fullName evidence="1">Uncharacterized protein</fullName>
    </submittedName>
</protein>